<dbReference type="SUPFAM" id="SSF103473">
    <property type="entry name" value="MFS general substrate transporter"/>
    <property type="match status" value="1"/>
</dbReference>
<evidence type="ECO:0000313" key="9">
    <source>
        <dbReference type="Proteomes" id="UP000199632"/>
    </source>
</evidence>
<dbReference type="RefSeq" id="WP_090803442.1">
    <property type="nucleotide sequence ID" value="NZ_BOND01000029.1"/>
</dbReference>
<name>A0A1H3UPF7_9ACTN</name>
<evidence type="ECO:0000256" key="5">
    <source>
        <dbReference type="ARBA" id="ARBA00023136"/>
    </source>
</evidence>
<feature type="transmembrane region" description="Helical" evidence="6">
    <location>
        <begin position="264"/>
        <end position="288"/>
    </location>
</feature>
<keyword evidence="2" id="KW-0813">Transport</keyword>
<evidence type="ECO:0000256" key="6">
    <source>
        <dbReference type="SAM" id="Phobius"/>
    </source>
</evidence>
<feature type="transmembrane region" description="Helical" evidence="6">
    <location>
        <begin position="195"/>
        <end position="215"/>
    </location>
</feature>
<feature type="domain" description="Major facilitator superfamily (MFS) profile" evidence="7">
    <location>
        <begin position="10"/>
        <end position="459"/>
    </location>
</feature>
<accession>A0A1H3UPF7</accession>
<dbReference type="PROSITE" id="PS50850">
    <property type="entry name" value="MFS"/>
    <property type="match status" value="1"/>
</dbReference>
<dbReference type="InterPro" id="IPR011701">
    <property type="entry name" value="MFS"/>
</dbReference>
<dbReference type="PANTHER" id="PTHR42718">
    <property type="entry name" value="MAJOR FACILITATOR SUPERFAMILY MULTIDRUG TRANSPORTER MFSC"/>
    <property type="match status" value="1"/>
</dbReference>
<feature type="transmembrane region" description="Helical" evidence="6">
    <location>
        <begin position="399"/>
        <end position="424"/>
    </location>
</feature>
<dbReference type="Gene3D" id="1.20.1250.20">
    <property type="entry name" value="MFS general substrate transporter like domains"/>
    <property type="match status" value="1"/>
</dbReference>
<proteinExistence type="predicted"/>
<evidence type="ECO:0000256" key="4">
    <source>
        <dbReference type="ARBA" id="ARBA00022989"/>
    </source>
</evidence>
<dbReference type="Proteomes" id="UP000199632">
    <property type="component" value="Unassembled WGS sequence"/>
</dbReference>
<feature type="transmembrane region" description="Helical" evidence="6">
    <location>
        <begin position="334"/>
        <end position="352"/>
    </location>
</feature>
<dbReference type="Gene3D" id="1.20.1720.10">
    <property type="entry name" value="Multidrug resistance protein D"/>
    <property type="match status" value="1"/>
</dbReference>
<feature type="transmembrane region" description="Helical" evidence="6">
    <location>
        <begin position="133"/>
        <end position="155"/>
    </location>
</feature>
<feature type="transmembrane region" description="Helical" evidence="6">
    <location>
        <begin position="99"/>
        <end position="121"/>
    </location>
</feature>
<feature type="transmembrane region" description="Helical" evidence="6">
    <location>
        <begin position="227"/>
        <end position="244"/>
    </location>
</feature>
<keyword evidence="3 6" id="KW-0812">Transmembrane</keyword>
<evidence type="ECO:0000256" key="2">
    <source>
        <dbReference type="ARBA" id="ARBA00022448"/>
    </source>
</evidence>
<dbReference type="AlphaFoldDB" id="A0A1H3UPF7"/>
<evidence type="ECO:0000313" key="8">
    <source>
        <dbReference type="EMBL" id="SDZ64332.1"/>
    </source>
</evidence>
<feature type="transmembrane region" description="Helical" evidence="6">
    <location>
        <begin position="161"/>
        <end position="183"/>
    </location>
</feature>
<keyword evidence="5 6" id="KW-0472">Membrane</keyword>
<evidence type="ECO:0000256" key="1">
    <source>
        <dbReference type="ARBA" id="ARBA00004651"/>
    </source>
</evidence>
<feature type="transmembrane region" description="Helical" evidence="6">
    <location>
        <begin position="308"/>
        <end position="327"/>
    </location>
</feature>
<feature type="transmembrane region" description="Helical" evidence="6">
    <location>
        <begin position="76"/>
        <end position="93"/>
    </location>
</feature>
<feature type="transmembrane region" description="Helical" evidence="6">
    <location>
        <begin position="48"/>
        <end position="64"/>
    </location>
</feature>
<dbReference type="InterPro" id="IPR020846">
    <property type="entry name" value="MFS_dom"/>
</dbReference>
<sequence length="477" mass="48009">MKDTFPMNRALVAMGLGTLAYALAQTTVLPALPALASALHTQPQNTTWMLTAYLIAAAVFTPVFSRLGDLFGRRRLLVVVLVVFAAGSVISALSDDLSVVLAGRVLQGAGGGVIPLAVGIARSAFPAERRARAIGMISAIFGVGSGLGLVLGGLIVDHTSYTWIFWITAAMAAGSAAAVRLGMPEPEGHSTGGRVDLAGTALLGIGVTLPLLAISRGSAWGWASGRTLGLIAVGLLVLVLFGVVERRKAHPLVDLGLLTRPPVLVTNITTFLVGFGMFGAFVLVPQFAEAPVSTGYGFGADATRAGLLLLPGSLAMMAGGPVSAMLYHRYGGRSTLAAAAGVTALGSLLLAVSHGSQLAVLCWSFVALVGVGVALAVIPTTVVHAVPAARAAEAAGVNALIRSVGSSIGTQVMAGILAGGVALGSPFPHASAFTSAFLFCAAGALVAAVAAAFIPRGGPEPVQNSAKTRMAGSARPV</sequence>
<protein>
    <submittedName>
        <fullName evidence="8">Drug resistance transporter, EmrB/QacA subfamily</fullName>
    </submittedName>
</protein>
<comment type="subcellular location">
    <subcellularLocation>
        <location evidence="1">Cell membrane</location>
        <topology evidence="1">Multi-pass membrane protein</topology>
    </subcellularLocation>
</comment>
<dbReference type="Pfam" id="PF07690">
    <property type="entry name" value="MFS_1"/>
    <property type="match status" value="1"/>
</dbReference>
<feature type="transmembrane region" description="Helical" evidence="6">
    <location>
        <begin position="430"/>
        <end position="454"/>
    </location>
</feature>
<evidence type="ECO:0000256" key="3">
    <source>
        <dbReference type="ARBA" id="ARBA00022692"/>
    </source>
</evidence>
<dbReference type="OrthoDB" id="4484751at2"/>
<feature type="transmembrane region" description="Helical" evidence="6">
    <location>
        <begin position="358"/>
        <end position="378"/>
    </location>
</feature>
<evidence type="ECO:0000259" key="7">
    <source>
        <dbReference type="PROSITE" id="PS50850"/>
    </source>
</evidence>
<dbReference type="GO" id="GO:0022857">
    <property type="term" value="F:transmembrane transporter activity"/>
    <property type="evidence" value="ECO:0007669"/>
    <property type="project" value="InterPro"/>
</dbReference>
<dbReference type="EMBL" id="FNQB01000005">
    <property type="protein sequence ID" value="SDZ64332.1"/>
    <property type="molecule type" value="Genomic_DNA"/>
</dbReference>
<dbReference type="GO" id="GO:0005886">
    <property type="term" value="C:plasma membrane"/>
    <property type="evidence" value="ECO:0007669"/>
    <property type="project" value="UniProtKB-SubCell"/>
</dbReference>
<keyword evidence="4 6" id="KW-1133">Transmembrane helix</keyword>
<reference evidence="9" key="1">
    <citation type="submission" date="2016-10" db="EMBL/GenBank/DDBJ databases">
        <authorList>
            <person name="Varghese N."/>
            <person name="Submissions S."/>
        </authorList>
    </citation>
    <scope>NUCLEOTIDE SEQUENCE [LARGE SCALE GENOMIC DNA]</scope>
    <source>
        <strain evidence="9">DSM 44718</strain>
    </source>
</reference>
<dbReference type="InterPro" id="IPR036259">
    <property type="entry name" value="MFS_trans_sf"/>
</dbReference>
<dbReference type="PRINTS" id="PR01036">
    <property type="entry name" value="TCRTETB"/>
</dbReference>
<dbReference type="PANTHER" id="PTHR42718:SF9">
    <property type="entry name" value="MAJOR FACILITATOR SUPERFAMILY MULTIDRUG TRANSPORTER MFSC"/>
    <property type="match status" value="1"/>
</dbReference>
<gene>
    <name evidence="8" type="ORF">SAMN05421684_7728</name>
</gene>
<keyword evidence="9" id="KW-1185">Reference proteome</keyword>
<organism evidence="8 9">
    <name type="scientific">Asanoa ishikariensis</name>
    <dbReference type="NCBI Taxonomy" id="137265"/>
    <lineage>
        <taxon>Bacteria</taxon>
        <taxon>Bacillati</taxon>
        <taxon>Actinomycetota</taxon>
        <taxon>Actinomycetes</taxon>
        <taxon>Micromonosporales</taxon>
        <taxon>Micromonosporaceae</taxon>
        <taxon>Asanoa</taxon>
    </lineage>
</organism>
<dbReference type="STRING" id="137265.SAMN05421684_7728"/>